<sequence length="382" mass="41754">MSGDRLNTAEHDSKGRCIRHPDIRLRKKKLLGGWKILIGHCPECCLDEMRRVRDEIEGGEKKKKKDKKKSSSSSSGKKDKKKLERKDSDERSHGVSLTSEGYDPNGPARGHPRGRHREDGESDATGSTAQMSGGGSVVSEQYYREQGGPMSPGHGHHQHHHSADSYRGYHPPHHQQPYQQAPMMGHQVERTMVLSMPFVDPQTGMKGTYTGQVNSINHKPDGKGTVYYNNGTIAEGSWNNGILTSDGSEEEESQASYERSRSYSRSRTRESSRSASRNRGQAQLPEHESGFGNLHLLNALPGSKQPRPRGGSASVQSFNSRNSHGHNISGSASVQAGYSGEGGIYGGGGGGMARYAPPPPRSMRRSVGSPPPTMNMRGEYEP</sequence>
<dbReference type="Proteomes" id="UP001530400">
    <property type="component" value="Unassembled WGS sequence"/>
</dbReference>
<feature type="compositionally biased region" description="Polar residues" evidence="1">
    <location>
        <begin position="313"/>
        <end position="336"/>
    </location>
</feature>
<feature type="compositionally biased region" description="Gly residues" evidence="1">
    <location>
        <begin position="339"/>
        <end position="352"/>
    </location>
</feature>
<feature type="compositionally biased region" description="Basic and acidic residues" evidence="1">
    <location>
        <begin position="81"/>
        <end position="93"/>
    </location>
</feature>
<organism evidence="2 3">
    <name type="scientific">Cyclotella atomus</name>
    <dbReference type="NCBI Taxonomy" id="382360"/>
    <lineage>
        <taxon>Eukaryota</taxon>
        <taxon>Sar</taxon>
        <taxon>Stramenopiles</taxon>
        <taxon>Ochrophyta</taxon>
        <taxon>Bacillariophyta</taxon>
        <taxon>Coscinodiscophyceae</taxon>
        <taxon>Thalassiosirophycidae</taxon>
        <taxon>Stephanodiscales</taxon>
        <taxon>Stephanodiscaceae</taxon>
        <taxon>Cyclotella</taxon>
    </lineage>
</organism>
<proteinExistence type="predicted"/>
<name>A0ABD3MSE2_9STRA</name>
<feature type="region of interest" description="Disordered" evidence="1">
    <location>
        <begin position="55"/>
        <end position="178"/>
    </location>
</feature>
<gene>
    <name evidence="2" type="ORF">ACHAWO_001140</name>
</gene>
<dbReference type="EMBL" id="JALLPJ020001381">
    <property type="protein sequence ID" value="KAL3766708.1"/>
    <property type="molecule type" value="Genomic_DNA"/>
</dbReference>
<evidence type="ECO:0000256" key="1">
    <source>
        <dbReference type="SAM" id="MobiDB-lite"/>
    </source>
</evidence>
<keyword evidence="3" id="KW-1185">Reference proteome</keyword>
<dbReference type="SUPFAM" id="SSF82185">
    <property type="entry name" value="Histone H3 K4-specific methyltransferase SET7/9 N-terminal domain"/>
    <property type="match status" value="1"/>
</dbReference>
<feature type="compositionally biased region" description="Basic residues" evidence="1">
    <location>
        <begin position="61"/>
        <end position="70"/>
    </location>
</feature>
<evidence type="ECO:0000313" key="3">
    <source>
        <dbReference type="Proteomes" id="UP001530400"/>
    </source>
</evidence>
<dbReference type="AlphaFoldDB" id="A0ABD3MSE2"/>
<evidence type="ECO:0000313" key="2">
    <source>
        <dbReference type="EMBL" id="KAL3766708.1"/>
    </source>
</evidence>
<reference evidence="2 3" key="1">
    <citation type="submission" date="2024-10" db="EMBL/GenBank/DDBJ databases">
        <title>Updated reference genomes for cyclostephanoid diatoms.</title>
        <authorList>
            <person name="Roberts W.R."/>
            <person name="Alverson A.J."/>
        </authorList>
    </citation>
    <scope>NUCLEOTIDE SEQUENCE [LARGE SCALE GENOMIC DNA]</scope>
    <source>
        <strain evidence="2 3">AJA010-31</strain>
    </source>
</reference>
<accession>A0ABD3MSE2</accession>
<protein>
    <submittedName>
        <fullName evidence="2">Uncharacterized protein</fullName>
    </submittedName>
</protein>
<comment type="caution">
    <text evidence="2">The sequence shown here is derived from an EMBL/GenBank/DDBJ whole genome shotgun (WGS) entry which is preliminary data.</text>
</comment>
<feature type="region of interest" description="Disordered" evidence="1">
    <location>
        <begin position="241"/>
        <end position="382"/>
    </location>
</feature>